<dbReference type="GO" id="GO:0009507">
    <property type="term" value="C:chloroplast"/>
    <property type="evidence" value="ECO:0007669"/>
    <property type="project" value="TreeGrafter"/>
</dbReference>
<gene>
    <name evidence="2" type="ORF">CVIRNUC_001656</name>
</gene>
<dbReference type="EMBL" id="CAUYUE010000002">
    <property type="protein sequence ID" value="CAK0745940.1"/>
    <property type="molecule type" value="Genomic_DNA"/>
</dbReference>
<dbReference type="Proteomes" id="UP001314263">
    <property type="component" value="Unassembled WGS sequence"/>
</dbReference>
<dbReference type="Pfam" id="PF11152">
    <property type="entry name" value="CCB2_CCB4"/>
    <property type="match status" value="1"/>
</dbReference>
<evidence type="ECO:0000313" key="2">
    <source>
        <dbReference type="EMBL" id="CAK0745940.1"/>
    </source>
</evidence>
<keyword evidence="1" id="KW-0472">Membrane</keyword>
<comment type="caution">
    <text evidence="2">The sequence shown here is derived from an EMBL/GenBank/DDBJ whole genome shotgun (WGS) entry which is preliminary data.</text>
</comment>
<dbReference type="InterPro" id="IPR021325">
    <property type="entry name" value="CCB2/CCB4"/>
</dbReference>
<dbReference type="InterPro" id="IPR044705">
    <property type="entry name" value="CCB4"/>
</dbReference>
<evidence type="ECO:0000256" key="1">
    <source>
        <dbReference type="SAM" id="Phobius"/>
    </source>
</evidence>
<sequence length="287" mass="30759">MLVHRPPLQCHLASAFQVHDKGRIRKHCALRVAKRDQQPSTTESLIDAQVLEAAPDEKFDWVIRYQSRIRVIPLIAGGLGILGVLANRLISGIAPVVDASSAQSRADVLTIGLSAVVLLTGLQWVSLQPRKPVQVAPNGTTATFISPALPEAAQGELKWMWTALQACSRCTGVVVIHRRQCVMHCGVARAGHLPGRAVLGPMAEAAIKKGSPTYMANLILFPGRVEFTEYFPENTQGILVQPVGDEGVLVAATDTQRGFGSLDQAWIGSIADKVDIALTAASEAVLQ</sequence>
<keyword evidence="3" id="KW-1185">Reference proteome</keyword>
<dbReference type="PANTHER" id="PTHR34943">
    <property type="match status" value="1"/>
</dbReference>
<evidence type="ECO:0008006" key="4">
    <source>
        <dbReference type="Google" id="ProtNLM"/>
    </source>
</evidence>
<dbReference type="PANTHER" id="PTHR34943:SF2">
    <property type="entry name" value="PROTEIN COFACTOR ASSEMBLY OF COMPLEX C SUBUNIT B CCB4, CHLOROPLASTIC"/>
    <property type="match status" value="1"/>
</dbReference>
<keyword evidence="1" id="KW-1133">Transmembrane helix</keyword>
<feature type="transmembrane region" description="Helical" evidence="1">
    <location>
        <begin position="108"/>
        <end position="127"/>
    </location>
</feature>
<feature type="transmembrane region" description="Helical" evidence="1">
    <location>
        <begin position="71"/>
        <end position="96"/>
    </location>
</feature>
<protein>
    <recommendedName>
        <fullName evidence="4">Cofactor assembly of complex C subunit B</fullName>
    </recommendedName>
</protein>
<evidence type="ECO:0000313" key="3">
    <source>
        <dbReference type="Proteomes" id="UP001314263"/>
    </source>
</evidence>
<dbReference type="GO" id="GO:0010190">
    <property type="term" value="P:cytochrome b6f complex assembly"/>
    <property type="evidence" value="ECO:0007669"/>
    <property type="project" value="TreeGrafter"/>
</dbReference>
<dbReference type="AlphaFoldDB" id="A0AAV1HTT0"/>
<reference evidence="2 3" key="1">
    <citation type="submission" date="2023-10" db="EMBL/GenBank/DDBJ databases">
        <authorList>
            <person name="Maclean D."/>
            <person name="Macfadyen A."/>
        </authorList>
    </citation>
    <scope>NUCLEOTIDE SEQUENCE [LARGE SCALE GENOMIC DNA]</scope>
</reference>
<accession>A0AAV1HTT0</accession>
<name>A0AAV1HTT0_9CHLO</name>
<proteinExistence type="predicted"/>
<keyword evidence="1" id="KW-0812">Transmembrane</keyword>
<organism evidence="2 3">
    <name type="scientific">Coccomyxa viridis</name>
    <dbReference type="NCBI Taxonomy" id="1274662"/>
    <lineage>
        <taxon>Eukaryota</taxon>
        <taxon>Viridiplantae</taxon>
        <taxon>Chlorophyta</taxon>
        <taxon>core chlorophytes</taxon>
        <taxon>Trebouxiophyceae</taxon>
        <taxon>Trebouxiophyceae incertae sedis</taxon>
        <taxon>Coccomyxaceae</taxon>
        <taxon>Coccomyxa</taxon>
    </lineage>
</organism>